<dbReference type="EMBL" id="RZGX01000025">
    <property type="protein sequence ID" value="RUR20144.1"/>
    <property type="molecule type" value="Genomic_DNA"/>
</dbReference>
<proteinExistence type="predicted"/>
<evidence type="ECO:0000313" key="1">
    <source>
        <dbReference type="EMBL" id="RUR20144.1"/>
    </source>
</evidence>
<keyword evidence="2" id="KW-1185">Reference proteome</keyword>
<dbReference type="RefSeq" id="WP_133249344.1">
    <property type="nucleotide sequence ID" value="NZ_QHJG01000039.1"/>
</dbReference>
<comment type="caution">
    <text evidence="1">The sequence shown here is derived from an EMBL/GenBank/DDBJ whole genome shotgun (WGS) entry which is preliminary data.</text>
</comment>
<name>A0ABY0CE45_9GAMM</name>
<dbReference type="Proteomes" id="UP000287374">
    <property type="component" value="Unassembled WGS sequence"/>
</dbReference>
<gene>
    <name evidence="1" type="ORF">ELY20_15190</name>
</gene>
<reference evidence="1 2" key="1">
    <citation type="submission" date="2018-12" db="EMBL/GenBank/DDBJ databases">
        <title>Legionella sp,whole genome shotgun sequence.</title>
        <authorList>
            <person name="Wu H."/>
        </authorList>
    </citation>
    <scope>NUCLEOTIDE SEQUENCE [LARGE SCALE GENOMIC DNA]</scope>
    <source>
        <strain evidence="2">km489</strain>
    </source>
</reference>
<protein>
    <submittedName>
        <fullName evidence="1">Uncharacterized protein</fullName>
    </submittedName>
</protein>
<sequence>MKSELEDKSIKKKRLSPKMKSIEYTKEECVNFLMRLYEVVELMPLESEAAKNAKAIFLKTCQNELEIRRIRDLVIS</sequence>
<accession>A0ABY0CE45</accession>
<evidence type="ECO:0000313" key="2">
    <source>
        <dbReference type="Proteomes" id="UP000287374"/>
    </source>
</evidence>
<organism evidence="1 2">
    <name type="scientific">Legionella qingyii</name>
    <dbReference type="NCBI Taxonomy" id="2184757"/>
    <lineage>
        <taxon>Bacteria</taxon>
        <taxon>Pseudomonadati</taxon>
        <taxon>Pseudomonadota</taxon>
        <taxon>Gammaproteobacteria</taxon>
        <taxon>Legionellales</taxon>
        <taxon>Legionellaceae</taxon>
        <taxon>Legionella</taxon>
    </lineage>
</organism>